<dbReference type="PANTHER" id="PTHR11439:SF487">
    <property type="entry name" value="RNA-DIRECTED DNA POLYMERASE"/>
    <property type="match status" value="1"/>
</dbReference>
<dbReference type="AlphaFoldDB" id="A0AAV3QVT9"/>
<protein>
    <submittedName>
        <fullName evidence="1">Uncharacterized protein</fullName>
    </submittedName>
</protein>
<organism evidence="1 2">
    <name type="scientific">Lithospermum erythrorhizon</name>
    <name type="common">Purple gromwell</name>
    <name type="synonym">Lithospermum officinale var. erythrorhizon</name>
    <dbReference type="NCBI Taxonomy" id="34254"/>
    <lineage>
        <taxon>Eukaryota</taxon>
        <taxon>Viridiplantae</taxon>
        <taxon>Streptophyta</taxon>
        <taxon>Embryophyta</taxon>
        <taxon>Tracheophyta</taxon>
        <taxon>Spermatophyta</taxon>
        <taxon>Magnoliopsida</taxon>
        <taxon>eudicotyledons</taxon>
        <taxon>Gunneridae</taxon>
        <taxon>Pentapetalae</taxon>
        <taxon>asterids</taxon>
        <taxon>lamiids</taxon>
        <taxon>Boraginales</taxon>
        <taxon>Boraginaceae</taxon>
        <taxon>Boraginoideae</taxon>
        <taxon>Lithospermeae</taxon>
        <taxon>Lithospermum</taxon>
    </lineage>
</organism>
<evidence type="ECO:0000313" key="2">
    <source>
        <dbReference type="Proteomes" id="UP001454036"/>
    </source>
</evidence>
<name>A0AAV3QVT9_LITER</name>
<reference evidence="1 2" key="1">
    <citation type="submission" date="2024-01" db="EMBL/GenBank/DDBJ databases">
        <title>The complete chloroplast genome sequence of Lithospermum erythrorhizon: insights into the phylogenetic relationship among Boraginaceae species and the maternal lineages of purple gromwells.</title>
        <authorList>
            <person name="Okada T."/>
            <person name="Watanabe K."/>
        </authorList>
    </citation>
    <scope>NUCLEOTIDE SEQUENCE [LARGE SCALE GENOMIC DNA]</scope>
</reference>
<accession>A0AAV3QVT9</accession>
<evidence type="ECO:0000313" key="1">
    <source>
        <dbReference type="EMBL" id="GAA0167769.1"/>
    </source>
</evidence>
<sequence>MAAVTCELKWLKGLLQNLGVHHVRPMEVKCDSQSALHLAQNPVFHEHTKHIEVDCHFLCDAIVDGLIATTYVSTSEQLADIFTKTLGKRQFKYLLCKLGIRNFHAPT</sequence>
<comment type="caution">
    <text evidence="1">The sequence shown here is derived from an EMBL/GenBank/DDBJ whole genome shotgun (WGS) entry which is preliminary data.</text>
</comment>
<gene>
    <name evidence="1" type="ORF">LIER_22628</name>
</gene>
<dbReference type="CDD" id="cd09272">
    <property type="entry name" value="RNase_HI_RT_Ty1"/>
    <property type="match status" value="1"/>
</dbReference>
<dbReference type="EMBL" id="BAABME010006221">
    <property type="protein sequence ID" value="GAA0167769.1"/>
    <property type="molecule type" value="Genomic_DNA"/>
</dbReference>
<dbReference type="Proteomes" id="UP001454036">
    <property type="component" value="Unassembled WGS sequence"/>
</dbReference>
<keyword evidence="2" id="KW-1185">Reference proteome</keyword>
<proteinExistence type="predicted"/>
<dbReference type="PANTHER" id="PTHR11439">
    <property type="entry name" value="GAG-POL-RELATED RETROTRANSPOSON"/>
    <property type="match status" value="1"/>
</dbReference>